<dbReference type="GO" id="GO:0030261">
    <property type="term" value="P:chromosome condensation"/>
    <property type="evidence" value="ECO:0000318"/>
    <property type="project" value="GO_Central"/>
</dbReference>
<proteinExistence type="predicted"/>
<evidence type="ECO:0000256" key="1">
    <source>
        <dbReference type="SAM" id="MobiDB-lite"/>
    </source>
</evidence>
<dbReference type="GO" id="GO:0003690">
    <property type="term" value="F:double-stranded DNA binding"/>
    <property type="evidence" value="ECO:0000318"/>
    <property type="project" value="GO_Central"/>
</dbReference>
<reference evidence="2 3" key="1">
    <citation type="journal article" date="2011" name="Science">
        <title>The ecoresponsive genome of Daphnia pulex.</title>
        <authorList>
            <person name="Colbourne J.K."/>
            <person name="Pfrender M.E."/>
            <person name="Gilbert D."/>
            <person name="Thomas W.K."/>
            <person name="Tucker A."/>
            <person name="Oakley T.H."/>
            <person name="Tokishita S."/>
            <person name="Aerts A."/>
            <person name="Arnold G.J."/>
            <person name="Basu M.K."/>
            <person name="Bauer D.J."/>
            <person name="Caceres C.E."/>
            <person name="Carmel L."/>
            <person name="Casola C."/>
            <person name="Choi J.H."/>
            <person name="Detter J.C."/>
            <person name="Dong Q."/>
            <person name="Dusheyko S."/>
            <person name="Eads B.D."/>
            <person name="Frohlich T."/>
            <person name="Geiler-Samerotte K.A."/>
            <person name="Gerlach D."/>
            <person name="Hatcher P."/>
            <person name="Jogdeo S."/>
            <person name="Krijgsveld J."/>
            <person name="Kriventseva E.V."/>
            <person name="Kultz D."/>
            <person name="Laforsch C."/>
            <person name="Lindquist E."/>
            <person name="Lopez J."/>
            <person name="Manak J.R."/>
            <person name="Muller J."/>
            <person name="Pangilinan J."/>
            <person name="Patwardhan R.P."/>
            <person name="Pitluck S."/>
            <person name="Pritham E.J."/>
            <person name="Rechtsteiner A."/>
            <person name="Rho M."/>
            <person name="Rogozin I.B."/>
            <person name="Sakarya O."/>
            <person name="Salamov A."/>
            <person name="Schaack S."/>
            <person name="Shapiro H."/>
            <person name="Shiga Y."/>
            <person name="Skalitzky C."/>
            <person name="Smith Z."/>
            <person name="Souvorov A."/>
            <person name="Sung W."/>
            <person name="Tang Z."/>
            <person name="Tsuchiya D."/>
            <person name="Tu H."/>
            <person name="Vos H."/>
            <person name="Wang M."/>
            <person name="Wolf Y.I."/>
            <person name="Yamagata H."/>
            <person name="Yamada T."/>
            <person name="Ye Y."/>
            <person name="Shaw J.R."/>
            <person name="Andrews J."/>
            <person name="Crease T.J."/>
            <person name="Tang H."/>
            <person name="Lucas S.M."/>
            <person name="Robertson H.M."/>
            <person name="Bork P."/>
            <person name="Koonin E.V."/>
            <person name="Zdobnov E.M."/>
            <person name="Grigoriev I.V."/>
            <person name="Lynch M."/>
            <person name="Boore J.L."/>
        </authorList>
    </citation>
    <scope>NUCLEOTIDE SEQUENCE [LARGE SCALE GENOMIC DNA]</scope>
</reference>
<sequence>MEGISVDPPKEKLGTPSFLKSIQNTLLHKLSPKQFKRRPKAPKSDDRLDVYGPQEGYEEEEDIYEEDAAEDPANCRSFEEQRKEWAHTKGKSLARTPVNKPRIYPDLTQEVEGEGPVDDGSDDGDDESVDEAGLSKPIKKTGRVRVKGLAPTRQSNRLKERTATNPDSAVVETPPLDNQTVTPMQVSSSSDDDDYISPLPPANPSEEQTCPKDQLDTTSVPVPAQPSPKGDLKPLPRLPLVPPPPHPPVDLKRRIVPKPPSEPTKLEPKEFKMEKKETPNPVERSTLTYQQHFHNMYRYLRDAGASKEDAAYGANLAANQLLGTLSGQTARPTTPDSAPVCPPESSQSYYNSRKLLLSQQQQTIALLAQVPAFNGLGSTKFEDWIQHFERVMDTSEFEEGRKIKMLCSKLFGTAGDCVSTFQSRYPKEALSFLKVKQCLHDRFHGGG</sequence>
<dbReference type="GO" id="GO:0005634">
    <property type="term" value="C:nucleus"/>
    <property type="evidence" value="ECO:0000318"/>
    <property type="project" value="GO_Central"/>
</dbReference>
<feature type="compositionally biased region" description="Basic residues" evidence="1">
    <location>
        <begin position="137"/>
        <end position="146"/>
    </location>
</feature>
<feature type="compositionally biased region" description="Basic and acidic residues" evidence="1">
    <location>
        <begin position="264"/>
        <end position="278"/>
    </location>
</feature>
<name>E9H936_DAPPU</name>
<gene>
    <name evidence="2" type="ORF">DAPPUDRAFT_111412</name>
</gene>
<dbReference type="InParanoid" id="E9H936"/>
<dbReference type="PhylomeDB" id="E9H936"/>
<dbReference type="Proteomes" id="UP000000305">
    <property type="component" value="Unassembled WGS sequence"/>
</dbReference>
<feature type="compositionally biased region" description="Basic and acidic residues" evidence="1">
    <location>
        <begin position="77"/>
        <end position="87"/>
    </location>
</feature>
<dbReference type="EMBL" id="GL732607">
    <property type="protein sequence ID" value="EFX71764.1"/>
    <property type="molecule type" value="Genomic_DNA"/>
</dbReference>
<dbReference type="GO" id="GO:0045910">
    <property type="term" value="P:negative regulation of DNA recombination"/>
    <property type="evidence" value="ECO:0000318"/>
    <property type="project" value="GO_Central"/>
</dbReference>
<dbReference type="HOGENOM" id="CLU_049663_0_0_1"/>
<feature type="compositionally biased region" description="Polar residues" evidence="1">
    <location>
        <begin position="176"/>
        <end position="186"/>
    </location>
</feature>
<dbReference type="AlphaFoldDB" id="E9H936"/>
<evidence type="ECO:0000313" key="2">
    <source>
        <dbReference type="EMBL" id="EFX71764.1"/>
    </source>
</evidence>
<feature type="compositionally biased region" description="Acidic residues" evidence="1">
    <location>
        <begin position="56"/>
        <end position="70"/>
    </location>
</feature>
<keyword evidence="3" id="KW-1185">Reference proteome</keyword>
<feature type="compositionally biased region" description="Basic residues" evidence="1">
    <location>
        <begin position="30"/>
        <end position="41"/>
    </location>
</feature>
<dbReference type="GO" id="GO:0031492">
    <property type="term" value="F:nucleosomal DNA binding"/>
    <property type="evidence" value="ECO:0000318"/>
    <property type="project" value="GO_Central"/>
</dbReference>
<feature type="compositionally biased region" description="Pro residues" evidence="1">
    <location>
        <begin position="236"/>
        <end position="248"/>
    </location>
</feature>
<organism evidence="2 3">
    <name type="scientific">Daphnia pulex</name>
    <name type="common">Water flea</name>
    <dbReference type="NCBI Taxonomy" id="6669"/>
    <lineage>
        <taxon>Eukaryota</taxon>
        <taxon>Metazoa</taxon>
        <taxon>Ecdysozoa</taxon>
        <taxon>Arthropoda</taxon>
        <taxon>Crustacea</taxon>
        <taxon>Branchiopoda</taxon>
        <taxon>Diplostraca</taxon>
        <taxon>Cladocera</taxon>
        <taxon>Anomopoda</taxon>
        <taxon>Daphniidae</taxon>
        <taxon>Daphnia</taxon>
    </lineage>
</organism>
<protein>
    <submittedName>
        <fullName evidence="2">Uncharacterized protein</fullName>
    </submittedName>
</protein>
<feature type="compositionally biased region" description="Acidic residues" evidence="1">
    <location>
        <begin position="109"/>
        <end position="130"/>
    </location>
</feature>
<dbReference type="KEGG" id="dpx:DAPPUDRAFT_111412"/>
<evidence type="ECO:0000313" key="3">
    <source>
        <dbReference type="Proteomes" id="UP000000305"/>
    </source>
</evidence>
<accession>E9H936</accession>
<feature type="region of interest" description="Disordered" evidence="1">
    <location>
        <begin position="29"/>
        <end position="282"/>
    </location>
</feature>